<name>A0ABP1Q7S1_9HEXA</name>
<evidence type="ECO:0000313" key="2">
    <source>
        <dbReference type="EMBL" id="CAL8087928.1"/>
    </source>
</evidence>
<evidence type="ECO:0000256" key="1">
    <source>
        <dbReference type="SAM" id="MobiDB-lite"/>
    </source>
</evidence>
<gene>
    <name evidence="2" type="ORF">ODALV1_LOCUS6896</name>
</gene>
<reference evidence="2 3" key="1">
    <citation type="submission" date="2024-08" db="EMBL/GenBank/DDBJ databases">
        <authorList>
            <person name="Cucini C."/>
            <person name="Frati F."/>
        </authorList>
    </citation>
    <scope>NUCLEOTIDE SEQUENCE [LARGE SCALE GENOMIC DNA]</scope>
</reference>
<accession>A0ABP1Q7S1</accession>
<comment type="caution">
    <text evidence="2">The sequence shown here is derived from an EMBL/GenBank/DDBJ whole genome shotgun (WGS) entry which is preliminary data.</text>
</comment>
<dbReference type="Proteomes" id="UP001642540">
    <property type="component" value="Unassembled WGS sequence"/>
</dbReference>
<protein>
    <submittedName>
        <fullName evidence="2">Uncharacterized protein</fullName>
    </submittedName>
</protein>
<proteinExistence type="predicted"/>
<feature type="region of interest" description="Disordered" evidence="1">
    <location>
        <begin position="28"/>
        <end position="47"/>
    </location>
</feature>
<keyword evidence="3" id="KW-1185">Reference proteome</keyword>
<evidence type="ECO:0000313" key="3">
    <source>
        <dbReference type="Proteomes" id="UP001642540"/>
    </source>
</evidence>
<sequence>MLYTMGRVMKEGNSLYLDDVGGMLDVVVQDGDDDDSEAKREARDPDKTMERTIVKVIRYHPHFASTGPVLVLTTTLPLLLTSVFHPPKSFSS</sequence>
<dbReference type="EMBL" id="CAXLJM020000022">
    <property type="protein sequence ID" value="CAL8087928.1"/>
    <property type="molecule type" value="Genomic_DNA"/>
</dbReference>
<feature type="compositionally biased region" description="Basic and acidic residues" evidence="1">
    <location>
        <begin position="37"/>
        <end position="47"/>
    </location>
</feature>
<organism evidence="2 3">
    <name type="scientific">Orchesella dallaii</name>
    <dbReference type="NCBI Taxonomy" id="48710"/>
    <lineage>
        <taxon>Eukaryota</taxon>
        <taxon>Metazoa</taxon>
        <taxon>Ecdysozoa</taxon>
        <taxon>Arthropoda</taxon>
        <taxon>Hexapoda</taxon>
        <taxon>Collembola</taxon>
        <taxon>Entomobryomorpha</taxon>
        <taxon>Entomobryoidea</taxon>
        <taxon>Orchesellidae</taxon>
        <taxon>Orchesellinae</taxon>
        <taxon>Orchesella</taxon>
    </lineage>
</organism>